<reference evidence="6 7" key="1">
    <citation type="journal article" date="2013" name="Curr. Biol.">
        <title>The Genome of the Foraminiferan Reticulomyxa filosa.</title>
        <authorList>
            <person name="Glockner G."/>
            <person name="Hulsmann N."/>
            <person name="Schleicher M."/>
            <person name="Noegel A.A."/>
            <person name="Eichinger L."/>
            <person name="Gallinger C."/>
            <person name="Pawlowski J."/>
            <person name="Sierra R."/>
            <person name="Euteneuer U."/>
            <person name="Pillet L."/>
            <person name="Moustafa A."/>
            <person name="Platzer M."/>
            <person name="Groth M."/>
            <person name="Szafranski K."/>
            <person name="Schliwa M."/>
        </authorList>
    </citation>
    <scope>NUCLEOTIDE SEQUENCE [LARGE SCALE GENOMIC DNA]</scope>
</reference>
<dbReference type="Proteomes" id="UP000023152">
    <property type="component" value="Unassembled WGS sequence"/>
</dbReference>
<dbReference type="GO" id="GO:0005525">
    <property type="term" value="F:GTP binding"/>
    <property type="evidence" value="ECO:0007669"/>
    <property type="project" value="UniProtKB-KW"/>
</dbReference>
<dbReference type="AlphaFoldDB" id="X6L8T9"/>
<dbReference type="InterPro" id="IPR036525">
    <property type="entry name" value="Tubulin/FtsZ_GTPase_sf"/>
</dbReference>
<feature type="non-terminal residue" evidence="6">
    <location>
        <position position="140"/>
    </location>
</feature>
<dbReference type="EMBL" id="ASPP01049469">
    <property type="protein sequence ID" value="ETN97511.1"/>
    <property type="molecule type" value="Genomic_DNA"/>
</dbReference>
<dbReference type="SUPFAM" id="SSF55307">
    <property type="entry name" value="Tubulin C-terminal domain-like"/>
    <property type="match status" value="1"/>
</dbReference>
<evidence type="ECO:0000256" key="2">
    <source>
        <dbReference type="ARBA" id="ARBA00022701"/>
    </source>
</evidence>
<dbReference type="SUPFAM" id="SSF52490">
    <property type="entry name" value="Tubulin nucleotide-binding domain-like"/>
    <property type="match status" value="1"/>
</dbReference>
<protein>
    <recommendedName>
        <fullName evidence="5">Tubulin/FtsZ 2-layer sandwich domain-containing protein</fullName>
    </recommendedName>
</protein>
<dbReference type="PANTHER" id="PTHR11588">
    <property type="entry name" value="TUBULIN"/>
    <property type="match status" value="1"/>
</dbReference>
<dbReference type="GO" id="GO:0005874">
    <property type="term" value="C:microtubule"/>
    <property type="evidence" value="ECO:0007669"/>
    <property type="project" value="UniProtKB-KW"/>
</dbReference>
<dbReference type="Pfam" id="PF03953">
    <property type="entry name" value="Tubulin_C"/>
    <property type="match status" value="1"/>
</dbReference>
<dbReference type="InterPro" id="IPR000217">
    <property type="entry name" value="Tubulin"/>
</dbReference>
<keyword evidence="3" id="KW-0547">Nucleotide-binding</keyword>
<accession>X6L8T9</accession>
<organism evidence="6 7">
    <name type="scientific">Reticulomyxa filosa</name>
    <dbReference type="NCBI Taxonomy" id="46433"/>
    <lineage>
        <taxon>Eukaryota</taxon>
        <taxon>Sar</taxon>
        <taxon>Rhizaria</taxon>
        <taxon>Retaria</taxon>
        <taxon>Foraminifera</taxon>
        <taxon>Monothalamids</taxon>
        <taxon>Reticulomyxidae</taxon>
        <taxon>Reticulomyxa</taxon>
    </lineage>
</organism>
<proteinExistence type="inferred from homology"/>
<keyword evidence="7" id="KW-1185">Reference proteome</keyword>
<evidence type="ECO:0000313" key="7">
    <source>
        <dbReference type="Proteomes" id="UP000023152"/>
    </source>
</evidence>
<evidence type="ECO:0000259" key="5">
    <source>
        <dbReference type="Pfam" id="PF03953"/>
    </source>
</evidence>
<gene>
    <name evidence="6" type="ORF">RFI_40018</name>
</gene>
<evidence type="ECO:0000313" key="6">
    <source>
        <dbReference type="EMBL" id="ETN97511.1"/>
    </source>
</evidence>
<dbReference type="InterPro" id="IPR018316">
    <property type="entry name" value="Tubulin/FtsZ_2-layer-sand-dom"/>
</dbReference>
<evidence type="ECO:0000256" key="4">
    <source>
        <dbReference type="ARBA" id="ARBA00023134"/>
    </source>
</evidence>
<comment type="caution">
    <text evidence="6">The sequence shown here is derived from an EMBL/GenBank/DDBJ whole genome shotgun (WGS) entry which is preliminary data.</text>
</comment>
<dbReference type="InterPro" id="IPR008280">
    <property type="entry name" value="Tub_FtsZ_C"/>
</dbReference>
<evidence type="ECO:0000256" key="1">
    <source>
        <dbReference type="ARBA" id="ARBA00009636"/>
    </source>
</evidence>
<comment type="similarity">
    <text evidence="1">Belongs to the tubulin family.</text>
</comment>
<dbReference type="GO" id="GO:0007017">
    <property type="term" value="P:microtubule-based process"/>
    <property type="evidence" value="ECO:0007669"/>
    <property type="project" value="InterPro"/>
</dbReference>
<dbReference type="OMA" id="IRWNTEG"/>
<sequence length="140" mass="16023">MYSLWCFNNITLVFDNEAIYNICQRNLHIAKPDVNNINRLIAKVISSVTAPFRFDGEFHTNLNELQASLIPFPSLQFITTGMSPIVSKMDATTTLNDVQTITNECLNPTNWLVHYDSFNPINDKYLSIMLNYRGNITSKE</sequence>
<keyword evidence="4" id="KW-0342">GTP-binding</keyword>
<name>X6L8T9_RETFI</name>
<feature type="domain" description="Tubulin/FtsZ 2-layer sandwich" evidence="5">
    <location>
        <begin position="73"/>
        <end position="140"/>
    </location>
</feature>
<evidence type="ECO:0000256" key="3">
    <source>
        <dbReference type="ARBA" id="ARBA00022741"/>
    </source>
</evidence>
<dbReference type="OrthoDB" id="5803208at2759"/>
<dbReference type="Gene3D" id="3.40.50.1440">
    <property type="entry name" value="Tubulin/FtsZ, GTPase domain"/>
    <property type="match status" value="1"/>
</dbReference>
<keyword evidence="2" id="KW-0493">Microtubule</keyword>